<dbReference type="EMBL" id="BMAU01021406">
    <property type="protein sequence ID" value="GFY32931.1"/>
    <property type="molecule type" value="Genomic_DNA"/>
</dbReference>
<reference evidence="1" key="1">
    <citation type="submission" date="2020-08" db="EMBL/GenBank/DDBJ databases">
        <title>Multicomponent nature underlies the extraordinary mechanical properties of spider dragline silk.</title>
        <authorList>
            <person name="Kono N."/>
            <person name="Nakamura H."/>
            <person name="Mori M."/>
            <person name="Yoshida Y."/>
            <person name="Ohtoshi R."/>
            <person name="Malay A.D."/>
            <person name="Moran D.A.P."/>
            <person name="Tomita M."/>
            <person name="Numata K."/>
            <person name="Arakawa K."/>
        </authorList>
    </citation>
    <scope>NUCLEOTIDE SEQUENCE</scope>
</reference>
<evidence type="ECO:0000313" key="2">
    <source>
        <dbReference type="Proteomes" id="UP000887159"/>
    </source>
</evidence>
<organism evidence="1 2">
    <name type="scientific">Trichonephila clavipes</name>
    <name type="common">Golden silk orbweaver</name>
    <name type="synonym">Nephila clavipes</name>
    <dbReference type="NCBI Taxonomy" id="2585209"/>
    <lineage>
        <taxon>Eukaryota</taxon>
        <taxon>Metazoa</taxon>
        <taxon>Ecdysozoa</taxon>
        <taxon>Arthropoda</taxon>
        <taxon>Chelicerata</taxon>
        <taxon>Arachnida</taxon>
        <taxon>Araneae</taxon>
        <taxon>Araneomorphae</taxon>
        <taxon>Entelegynae</taxon>
        <taxon>Araneoidea</taxon>
        <taxon>Nephilidae</taxon>
        <taxon>Trichonephila</taxon>
    </lineage>
</organism>
<evidence type="ECO:0008006" key="3">
    <source>
        <dbReference type="Google" id="ProtNLM"/>
    </source>
</evidence>
<keyword evidence="2" id="KW-1185">Reference proteome</keyword>
<name>A0A8X6WEX9_TRICX</name>
<gene>
    <name evidence="1" type="ORF">TNCV_2876801</name>
</gene>
<protein>
    <recommendedName>
        <fullName evidence="3">Peptidase A2 domain-containing protein</fullName>
    </recommendedName>
</protein>
<dbReference type="AlphaFoldDB" id="A0A8X6WEX9"/>
<evidence type="ECO:0000313" key="1">
    <source>
        <dbReference type="EMBL" id="GFY32931.1"/>
    </source>
</evidence>
<dbReference type="Proteomes" id="UP000887159">
    <property type="component" value="Unassembled WGS sequence"/>
</dbReference>
<comment type="caution">
    <text evidence="1">The sequence shown here is derived from an EMBL/GenBank/DDBJ whole genome shotgun (WGS) entry which is preliminary data.</text>
</comment>
<sequence>MAKATVPVTTPIKEKNKIDDLMVVHVKGEEGIVNAAIDTGAQMPVVRADVEGQSVDDRGTMQITSAFGEDEMGEMKGSNMEINDLMHGVLPIFKNLVNDMLIYSTDYEG</sequence>
<accession>A0A8X6WEX9</accession>
<proteinExistence type="predicted"/>